<proteinExistence type="predicted"/>
<sequence length="135" mass="15439">MARSSARAEEYDDHQEKEISPDGVTSNSILKMLSEISEKLDALKETLASHSLSSTRPSIESSDVEGQMDAVRSIIVPRKSDDEILQECMDGLNAIEYMDPQLYAKGFRLLHYSDTFKKMFILVPQQRKRDLIEHY</sequence>
<dbReference type="EMBL" id="OX459125">
    <property type="protein sequence ID" value="CAI9116220.1"/>
    <property type="molecule type" value="Genomic_DNA"/>
</dbReference>
<evidence type="ECO:0000256" key="1">
    <source>
        <dbReference type="SAM" id="MobiDB-lite"/>
    </source>
</evidence>
<protein>
    <submittedName>
        <fullName evidence="2">OLC1v1017315C1</fullName>
    </submittedName>
</protein>
<name>A0AAV1E930_OLDCO</name>
<keyword evidence="3" id="KW-1185">Reference proteome</keyword>
<organism evidence="2 3">
    <name type="scientific">Oldenlandia corymbosa var. corymbosa</name>
    <dbReference type="NCBI Taxonomy" id="529605"/>
    <lineage>
        <taxon>Eukaryota</taxon>
        <taxon>Viridiplantae</taxon>
        <taxon>Streptophyta</taxon>
        <taxon>Embryophyta</taxon>
        <taxon>Tracheophyta</taxon>
        <taxon>Spermatophyta</taxon>
        <taxon>Magnoliopsida</taxon>
        <taxon>eudicotyledons</taxon>
        <taxon>Gunneridae</taxon>
        <taxon>Pentapetalae</taxon>
        <taxon>asterids</taxon>
        <taxon>lamiids</taxon>
        <taxon>Gentianales</taxon>
        <taxon>Rubiaceae</taxon>
        <taxon>Rubioideae</taxon>
        <taxon>Spermacoceae</taxon>
        <taxon>Hedyotis-Oldenlandia complex</taxon>
        <taxon>Oldenlandia</taxon>
    </lineage>
</organism>
<reference evidence="2" key="1">
    <citation type="submission" date="2023-03" db="EMBL/GenBank/DDBJ databases">
        <authorList>
            <person name="Julca I."/>
        </authorList>
    </citation>
    <scope>NUCLEOTIDE SEQUENCE</scope>
</reference>
<dbReference type="AlphaFoldDB" id="A0AAV1E930"/>
<dbReference type="Proteomes" id="UP001161247">
    <property type="component" value="Chromosome 8"/>
</dbReference>
<evidence type="ECO:0000313" key="3">
    <source>
        <dbReference type="Proteomes" id="UP001161247"/>
    </source>
</evidence>
<feature type="compositionally biased region" description="Basic and acidic residues" evidence="1">
    <location>
        <begin position="1"/>
        <end position="20"/>
    </location>
</feature>
<gene>
    <name evidence="2" type="ORF">OLC1_LOCUS22577</name>
</gene>
<evidence type="ECO:0000313" key="2">
    <source>
        <dbReference type="EMBL" id="CAI9116220.1"/>
    </source>
</evidence>
<accession>A0AAV1E930</accession>
<feature type="region of interest" description="Disordered" evidence="1">
    <location>
        <begin position="1"/>
        <end position="24"/>
    </location>
</feature>